<evidence type="ECO:0000256" key="2">
    <source>
        <dbReference type="ARBA" id="ARBA00023125"/>
    </source>
</evidence>
<evidence type="ECO:0000256" key="3">
    <source>
        <dbReference type="PROSITE-ProRule" id="PRU00169"/>
    </source>
</evidence>
<dbReference type="GO" id="GO:0006355">
    <property type="term" value="P:regulation of DNA-templated transcription"/>
    <property type="evidence" value="ECO:0007669"/>
    <property type="project" value="InterPro"/>
</dbReference>
<evidence type="ECO:0000259" key="4">
    <source>
        <dbReference type="PROSITE" id="PS50043"/>
    </source>
</evidence>
<proteinExistence type="predicted"/>
<dbReference type="EMBL" id="SMLK01000004">
    <property type="protein sequence ID" value="TFZ00278.1"/>
    <property type="molecule type" value="Genomic_DNA"/>
</dbReference>
<dbReference type="PANTHER" id="PTHR43214">
    <property type="entry name" value="TWO-COMPONENT RESPONSE REGULATOR"/>
    <property type="match status" value="1"/>
</dbReference>
<dbReference type="SUPFAM" id="SSF46894">
    <property type="entry name" value="C-terminal effector domain of the bipartite response regulators"/>
    <property type="match status" value="1"/>
</dbReference>
<protein>
    <submittedName>
        <fullName evidence="6">Response regulator transcription factor</fullName>
    </submittedName>
</protein>
<dbReference type="SMART" id="SM00448">
    <property type="entry name" value="REC"/>
    <property type="match status" value="1"/>
</dbReference>
<feature type="modified residue" description="4-aspartylphosphate" evidence="3">
    <location>
        <position position="55"/>
    </location>
</feature>
<name>A0A4Z0BPW1_9BURK</name>
<keyword evidence="7" id="KW-1185">Reference proteome</keyword>
<evidence type="ECO:0000259" key="5">
    <source>
        <dbReference type="PROSITE" id="PS50110"/>
    </source>
</evidence>
<dbReference type="GO" id="GO:0003677">
    <property type="term" value="F:DNA binding"/>
    <property type="evidence" value="ECO:0007669"/>
    <property type="project" value="UniProtKB-KW"/>
</dbReference>
<dbReference type="InterPro" id="IPR058245">
    <property type="entry name" value="NreC/VraR/RcsB-like_REC"/>
</dbReference>
<evidence type="ECO:0000313" key="7">
    <source>
        <dbReference type="Proteomes" id="UP000297839"/>
    </source>
</evidence>
<feature type="domain" description="Response regulatory" evidence="5">
    <location>
        <begin position="2"/>
        <end position="120"/>
    </location>
</feature>
<dbReference type="Gene3D" id="1.10.10.10">
    <property type="entry name" value="Winged helix-like DNA-binding domain superfamily/Winged helix DNA-binding domain"/>
    <property type="match status" value="1"/>
</dbReference>
<dbReference type="InterPro" id="IPR001789">
    <property type="entry name" value="Sig_transdc_resp-reg_receiver"/>
</dbReference>
<dbReference type="PROSITE" id="PS50043">
    <property type="entry name" value="HTH_LUXR_2"/>
    <property type="match status" value="1"/>
</dbReference>
<keyword evidence="2" id="KW-0238">DNA-binding</keyword>
<dbReference type="Gene3D" id="3.40.50.2300">
    <property type="match status" value="1"/>
</dbReference>
<dbReference type="AlphaFoldDB" id="A0A4Z0BPW1"/>
<dbReference type="RefSeq" id="WP_135250464.1">
    <property type="nucleotide sequence ID" value="NZ_SMLK01000004.1"/>
</dbReference>
<dbReference type="PANTHER" id="PTHR43214:SF43">
    <property type="entry name" value="TWO-COMPONENT RESPONSE REGULATOR"/>
    <property type="match status" value="1"/>
</dbReference>
<dbReference type="PRINTS" id="PR00038">
    <property type="entry name" value="HTHLUXR"/>
</dbReference>
<organism evidence="6 7">
    <name type="scientific">Ramlibacter humi</name>
    <dbReference type="NCBI Taxonomy" id="2530451"/>
    <lineage>
        <taxon>Bacteria</taxon>
        <taxon>Pseudomonadati</taxon>
        <taxon>Pseudomonadota</taxon>
        <taxon>Betaproteobacteria</taxon>
        <taxon>Burkholderiales</taxon>
        <taxon>Comamonadaceae</taxon>
        <taxon>Ramlibacter</taxon>
    </lineage>
</organism>
<dbReference type="SMART" id="SM00421">
    <property type="entry name" value="HTH_LUXR"/>
    <property type="match status" value="1"/>
</dbReference>
<dbReference type="CDD" id="cd06170">
    <property type="entry name" value="LuxR_C_like"/>
    <property type="match status" value="1"/>
</dbReference>
<sequence>MKILLIDDHELVRYAIGNLLKDLVHGAVIVEASSLARGSRAYSEMEGGADLVVLDLNLPDSRGLAGVGRFMRQHPQARLVVLSGSVDEAIAAEAASMGAMAFLHKTSDIQSLRSRMLEVLAKVGAAADPAAPGPRGPAPRVWAGRDLGLNARELKVLDLVLQGHNNREIAEEMNIATGTVKNHISGLLAAFGVTSRARLIALFH</sequence>
<dbReference type="PROSITE" id="PS50110">
    <property type="entry name" value="RESPONSE_REGULATORY"/>
    <property type="match status" value="1"/>
</dbReference>
<dbReference type="Pfam" id="PF00196">
    <property type="entry name" value="GerE"/>
    <property type="match status" value="1"/>
</dbReference>
<reference evidence="6 7" key="1">
    <citation type="submission" date="2019-03" db="EMBL/GenBank/DDBJ databases">
        <title>Ramlibacter sp. 18x22-1, whole genome shotgun sequence.</title>
        <authorList>
            <person name="Zhang X."/>
            <person name="Feng G."/>
            <person name="Zhu H."/>
        </authorList>
    </citation>
    <scope>NUCLEOTIDE SEQUENCE [LARGE SCALE GENOMIC DNA]</scope>
    <source>
        <strain evidence="6 7">18x22-1</strain>
    </source>
</reference>
<dbReference type="Pfam" id="PF00072">
    <property type="entry name" value="Response_reg"/>
    <property type="match status" value="1"/>
</dbReference>
<comment type="caution">
    <text evidence="6">The sequence shown here is derived from an EMBL/GenBank/DDBJ whole genome shotgun (WGS) entry which is preliminary data.</text>
</comment>
<dbReference type="GO" id="GO:0000160">
    <property type="term" value="P:phosphorelay signal transduction system"/>
    <property type="evidence" value="ECO:0007669"/>
    <property type="project" value="InterPro"/>
</dbReference>
<dbReference type="InterPro" id="IPR016032">
    <property type="entry name" value="Sig_transdc_resp-reg_C-effctor"/>
</dbReference>
<gene>
    <name evidence="6" type="ORF">EZ216_14355</name>
</gene>
<feature type="domain" description="HTH luxR-type" evidence="4">
    <location>
        <begin position="142"/>
        <end position="204"/>
    </location>
</feature>
<keyword evidence="1 3" id="KW-0597">Phosphoprotein</keyword>
<evidence type="ECO:0000313" key="6">
    <source>
        <dbReference type="EMBL" id="TFZ00278.1"/>
    </source>
</evidence>
<dbReference type="InterPro" id="IPR036388">
    <property type="entry name" value="WH-like_DNA-bd_sf"/>
</dbReference>
<dbReference type="InterPro" id="IPR000792">
    <property type="entry name" value="Tscrpt_reg_LuxR_C"/>
</dbReference>
<dbReference type="OrthoDB" id="3374006at2"/>
<dbReference type="CDD" id="cd17535">
    <property type="entry name" value="REC_NarL-like"/>
    <property type="match status" value="1"/>
</dbReference>
<dbReference type="Proteomes" id="UP000297839">
    <property type="component" value="Unassembled WGS sequence"/>
</dbReference>
<accession>A0A4Z0BPW1</accession>
<evidence type="ECO:0000256" key="1">
    <source>
        <dbReference type="ARBA" id="ARBA00022553"/>
    </source>
</evidence>
<dbReference type="InterPro" id="IPR039420">
    <property type="entry name" value="WalR-like"/>
</dbReference>
<dbReference type="SUPFAM" id="SSF52172">
    <property type="entry name" value="CheY-like"/>
    <property type="match status" value="1"/>
</dbReference>
<dbReference type="InterPro" id="IPR011006">
    <property type="entry name" value="CheY-like_superfamily"/>
</dbReference>